<feature type="region of interest" description="Disordered" evidence="1">
    <location>
        <begin position="98"/>
        <end position="158"/>
    </location>
</feature>
<dbReference type="AlphaFoldDB" id="A0A0B1RV92"/>
<gene>
    <name evidence="2" type="ORF">OESDEN_25322</name>
</gene>
<sequence length="158" mass="17159">MCSPPLPLFGMQEQNARSPNALTTSPVMNQMQDLAGCFTPCGPLTAPQLMLPDLNSAMCPTPDFAQLVSSDIALEPWMMWLAANPSYAPSNLTFTDPLSILTTGSAGAPRPPVEIPQQPRFHYTRGPRNKRRSNPQKQSPRAAAPPLSFSPTDFPPLQ</sequence>
<keyword evidence="3" id="KW-1185">Reference proteome</keyword>
<dbReference type="OrthoDB" id="2585512at2759"/>
<dbReference type="EMBL" id="KN613117">
    <property type="protein sequence ID" value="KHJ75062.1"/>
    <property type="molecule type" value="Genomic_DNA"/>
</dbReference>
<evidence type="ECO:0000313" key="2">
    <source>
        <dbReference type="EMBL" id="KHJ75062.1"/>
    </source>
</evidence>
<feature type="compositionally biased region" description="Basic residues" evidence="1">
    <location>
        <begin position="122"/>
        <end position="134"/>
    </location>
</feature>
<organism evidence="2 3">
    <name type="scientific">Oesophagostomum dentatum</name>
    <name type="common">Nodular worm</name>
    <dbReference type="NCBI Taxonomy" id="61180"/>
    <lineage>
        <taxon>Eukaryota</taxon>
        <taxon>Metazoa</taxon>
        <taxon>Ecdysozoa</taxon>
        <taxon>Nematoda</taxon>
        <taxon>Chromadorea</taxon>
        <taxon>Rhabditida</taxon>
        <taxon>Rhabditina</taxon>
        <taxon>Rhabditomorpha</taxon>
        <taxon>Strongyloidea</taxon>
        <taxon>Strongylidae</taxon>
        <taxon>Oesophagostomum</taxon>
    </lineage>
</organism>
<accession>A0A0B1RV92</accession>
<proteinExistence type="predicted"/>
<evidence type="ECO:0000256" key="1">
    <source>
        <dbReference type="SAM" id="MobiDB-lite"/>
    </source>
</evidence>
<reference evidence="2 3" key="1">
    <citation type="submission" date="2014-03" db="EMBL/GenBank/DDBJ databases">
        <title>Draft genome of the hookworm Oesophagostomum dentatum.</title>
        <authorList>
            <person name="Mitreva M."/>
        </authorList>
    </citation>
    <scope>NUCLEOTIDE SEQUENCE [LARGE SCALE GENOMIC DNA]</scope>
    <source>
        <strain evidence="2 3">OD-Hann</strain>
    </source>
</reference>
<protein>
    <submittedName>
        <fullName evidence="2">Uncharacterized protein</fullName>
    </submittedName>
</protein>
<name>A0A0B1RV92_OESDE</name>
<evidence type="ECO:0000313" key="3">
    <source>
        <dbReference type="Proteomes" id="UP000053660"/>
    </source>
</evidence>
<dbReference type="Proteomes" id="UP000053660">
    <property type="component" value="Unassembled WGS sequence"/>
</dbReference>